<dbReference type="Pfam" id="PF13580">
    <property type="entry name" value="SIS_2"/>
    <property type="match status" value="1"/>
</dbReference>
<evidence type="ECO:0000259" key="1">
    <source>
        <dbReference type="PROSITE" id="PS51464"/>
    </source>
</evidence>
<evidence type="ECO:0000313" key="2">
    <source>
        <dbReference type="EMBL" id="SSC12609.1"/>
    </source>
</evidence>
<dbReference type="InterPro" id="IPR001347">
    <property type="entry name" value="SIS_dom"/>
</dbReference>
<sequence length="241" mass="26474">MWKQYFSRLEKILETVERNEGSKIEEAAQLIFGALQRNRLVYVFGTGHSHMLAEEMFYRAGGLVSVYPILETSLMLHESAARSSKLERLPGLARVILERYSLKEGDVMIVASNSGVNAVPVEVAMRARELGVRVICITSIAHSTSVEPRNPAGKRLFEVADVVIDNHIPIGDGLLDISNTKVSPASTAVGATILNSIVGQVAWLYSKKGELPPVFSSANTQNGDLENSELIQIYRKIIPIL</sequence>
<dbReference type="Gene3D" id="3.40.50.10490">
    <property type="entry name" value="Glucose-6-phosphate isomerase like protein, domain 1"/>
    <property type="match status" value="1"/>
</dbReference>
<evidence type="ECO:0000313" key="3">
    <source>
        <dbReference type="Proteomes" id="UP000250796"/>
    </source>
</evidence>
<dbReference type="PANTHER" id="PTHR30390:SF7">
    <property type="entry name" value="PHOSPHOHEPTOSE ISOMERASE"/>
    <property type="match status" value="1"/>
</dbReference>
<dbReference type="InterPro" id="IPR050099">
    <property type="entry name" value="SIS_GmhA/DiaA_subfam"/>
</dbReference>
<dbReference type="KEGG" id="minf:MESINF_1165"/>
<gene>
    <name evidence="2" type="ORF">MESINF_1165</name>
</gene>
<dbReference type="GO" id="GO:1901135">
    <property type="term" value="P:carbohydrate derivative metabolic process"/>
    <property type="evidence" value="ECO:0007669"/>
    <property type="project" value="InterPro"/>
</dbReference>
<protein>
    <recommendedName>
        <fullName evidence="1">SIS domain-containing protein</fullName>
    </recommendedName>
</protein>
<dbReference type="CDD" id="cd05013">
    <property type="entry name" value="SIS_RpiR"/>
    <property type="match status" value="1"/>
</dbReference>
<dbReference type="Proteomes" id="UP000250796">
    <property type="component" value="Chromosome MESINF"/>
</dbReference>
<dbReference type="SUPFAM" id="SSF53697">
    <property type="entry name" value="SIS domain"/>
    <property type="match status" value="1"/>
</dbReference>
<dbReference type="PROSITE" id="PS51464">
    <property type="entry name" value="SIS"/>
    <property type="match status" value="1"/>
</dbReference>
<dbReference type="EMBL" id="LS974202">
    <property type="protein sequence ID" value="SSC12609.1"/>
    <property type="molecule type" value="Genomic_DNA"/>
</dbReference>
<reference evidence="2 3" key="1">
    <citation type="submission" date="2017-01" db="EMBL/GenBank/DDBJ databases">
        <authorList>
            <person name="Erauso G."/>
        </authorList>
    </citation>
    <scope>NUCLEOTIDE SEQUENCE [LARGE SCALE GENOMIC DNA]</scope>
    <source>
        <strain evidence="2">MESINF1</strain>
    </source>
</reference>
<keyword evidence="3" id="KW-1185">Reference proteome</keyword>
<dbReference type="PANTHER" id="PTHR30390">
    <property type="entry name" value="SEDOHEPTULOSE 7-PHOSPHATE ISOMERASE / DNAA INITIATOR-ASSOCIATING FACTOR FOR REPLICATION INITIATION"/>
    <property type="match status" value="1"/>
</dbReference>
<organism evidence="2 3">
    <name type="scientific">Mesotoga infera</name>
    <dbReference type="NCBI Taxonomy" id="1236046"/>
    <lineage>
        <taxon>Bacteria</taxon>
        <taxon>Thermotogati</taxon>
        <taxon>Thermotogota</taxon>
        <taxon>Thermotogae</taxon>
        <taxon>Kosmotogales</taxon>
        <taxon>Kosmotogaceae</taxon>
        <taxon>Mesotoga</taxon>
    </lineage>
</organism>
<dbReference type="InterPro" id="IPR035472">
    <property type="entry name" value="RpiR-like_SIS"/>
</dbReference>
<feature type="domain" description="SIS" evidence="1">
    <location>
        <begin position="31"/>
        <end position="210"/>
    </location>
</feature>
<name>A0A7Z7LEH8_9BACT</name>
<dbReference type="AlphaFoldDB" id="A0A7Z7LEH8"/>
<accession>A0A7Z7LEH8</accession>
<dbReference type="GO" id="GO:0097367">
    <property type="term" value="F:carbohydrate derivative binding"/>
    <property type="evidence" value="ECO:0007669"/>
    <property type="project" value="InterPro"/>
</dbReference>
<proteinExistence type="predicted"/>
<dbReference type="NCBIfam" id="NF002805">
    <property type="entry name" value="PRK02947.1"/>
    <property type="match status" value="1"/>
</dbReference>
<dbReference type="InterPro" id="IPR046348">
    <property type="entry name" value="SIS_dom_sf"/>
</dbReference>